<evidence type="ECO:0000313" key="1">
    <source>
        <dbReference type="EMBL" id="BAU02210.1"/>
    </source>
</evidence>
<accession>A0A0S3TAG7</accession>
<dbReference type="EMBL" id="AP015044">
    <property type="protein sequence ID" value="BAU02210.1"/>
    <property type="molecule type" value="Genomic_DNA"/>
</dbReference>
<sequence>MNLQIPRFDALMNQRPLLPISLQALPKLLDCFFAGHKAAGCTAAFLVHLLRRCCPCASNSIAAGHGSAVGLSAPLHLLDLKPLCSAKLLDAQLLLLCGPCWTNMSSLIGRVVCCCCGPPSCCVGPLHLHSRWQLL</sequence>
<dbReference type="AlphaFoldDB" id="A0A0S3TAG7"/>
<dbReference type="Proteomes" id="UP000291084">
    <property type="component" value="Chromosome 11"/>
</dbReference>
<evidence type="ECO:0000313" key="2">
    <source>
        <dbReference type="Proteomes" id="UP000291084"/>
    </source>
</evidence>
<proteinExistence type="predicted"/>
<organism evidence="1 2">
    <name type="scientific">Vigna angularis var. angularis</name>
    <dbReference type="NCBI Taxonomy" id="157739"/>
    <lineage>
        <taxon>Eukaryota</taxon>
        <taxon>Viridiplantae</taxon>
        <taxon>Streptophyta</taxon>
        <taxon>Embryophyta</taxon>
        <taxon>Tracheophyta</taxon>
        <taxon>Spermatophyta</taxon>
        <taxon>Magnoliopsida</taxon>
        <taxon>eudicotyledons</taxon>
        <taxon>Gunneridae</taxon>
        <taxon>Pentapetalae</taxon>
        <taxon>rosids</taxon>
        <taxon>fabids</taxon>
        <taxon>Fabales</taxon>
        <taxon>Fabaceae</taxon>
        <taxon>Papilionoideae</taxon>
        <taxon>50 kb inversion clade</taxon>
        <taxon>NPAAA clade</taxon>
        <taxon>indigoferoid/millettioid clade</taxon>
        <taxon>Phaseoleae</taxon>
        <taxon>Vigna</taxon>
    </lineage>
</organism>
<keyword evidence="2" id="KW-1185">Reference proteome</keyword>
<gene>
    <name evidence="1" type="primary">Vigan.11G168900</name>
    <name evidence="1" type="ORF">VIGAN_11168900</name>
</gene>
<reference evidence="1 2" key="1">
    <citation type="journal article" date="2015" name="Sci. Rep.">
        <title>The power of single molecule real-time sequencing technology in the de novo assembly of a eukaryotic genome.</title>
        <authorList>
            <person name="Sakai H."/>
            <person name="Naito K."/>
            <person name="Ogiso-Tanaka E."/>
            <person name="Takahashi Y."/>
            <person name="Iseki K."/>
            <person name="Muto C."/>
            <person name="Satou K."/>
            <person name="Teruya K."/>
            <person name="Shiroma A."/>
            <person name="Shimoji M."/>
            <person name="Hirano T."/>
            <person name="Itoh T."/>
            <person name="Kaga A."/>
            <person name="Tomooka N."/>
        </authorList>
    </citation>
    <scope>NUCLEOTIDE SEQUENCE [LARGE SCALE GENOMIC DNA]</scope>
    <source>
        <strain evidence="2">cv. Shumari</strain>
    </source>
</reference>
<name>A0A0S3TAG7_PHAAN</name>
<protein>
    <submittedName>
        <fullName evidence="1">Uncharacterized protein</fullName>
    </submittedName>
</protein>